<feature type="domain" description="HTH marR-type" evidence="4">
    <location>
        <begin position="95"/>
        <end position="141"/>
    </location>
</feature>
<keyword evidence="6" id="KW-1185">Reference proteome</keyword>
<evidence type="ECO:0000313" key="6">
    <source>
        <dbReference type="Proteomes" id="UP001149411"/>
    </source>
</evidence>
<keyword evidence="1" id="KW-0805">Transcription regulation</keyword>
<sequence length="197" mass="22556">MTPDLSENERDAVEYIRSAGDAYQSKLWKELDVTSRTGSRIAKRLEEKGVVKREQTTHDGNNTYRLVLAEEYRDDDAEEEEDEPATAGYELESVERRALRLIESEDGLPQSQLWKELDVSSRKGSRIASKLEDRGLVEREEGVHEGNRTYILYPVVEKLDYSLLVAGDMISPFIGEENPDPRSGSFTEWVYELAYSE</sequence>
<evidence type="ECO:0000256" key="1">
    <source>
        <dbReference type="ARBA" id="ARBA00023015"/>
    </source>
</evidence>
<dbReference type="PANTHER" id="PTHR42756">
    <property type="entry name" value="TRANSCRIPTIONAL REGULATOR, MARR"/>
    <property type="match status" value="1"/>
</dbReference>
<keyword evidence="2" id="KW-0238">DNA-binding</keyword>
<proteinExistence type="predicted"/>
<keyword evidence="3" id="KW-0804">Transcription</keyword>
<name>A0A9Q4GFD5_9EURY</name>
<dbReference type="SUPFAM" id="SSF46785">
    <property type="entry name" value="Winged helix' DNA-binding domain"/>
    <property type="match status" value="2"/>
</dbReference>
<dbReference type="AlphaFoldDB" id="A0A9Q4GFD5"/>
<dbReference type="InterPro" id="IPR036390">
    <property type="entry name" value="WH_DNA-bd_sf"/>
</dbReference>
<protein>
    <submittedName>
        <fullName evidence="5">MarR family transcriptional regulator</fullName>
    </submittedName>
</protein>
<reference evidence="5" key="1">
    <citation type="submission" date="2022-09" db="EMBL/GenBank/DDBJ databases">
        <title>Haloadaptaus new haloarchaeum isolated from saline soil.</title>
        <authorList>
            <person name="Duran-Viseras A."/>
            <person name="Sanchez-Porro C."/>
            <person name="Ventosa A."/>
        </authorList>
    </citation>
    <scope>NUCLEOTIDE SEQUENCE</scope>
    <source>
        <strain evidence="5">F3-133</strain>
    </source>
</reference>
<dbReference type="PANTHER" id="PTHR42756:SF1">
    <property type="entry name" value="TRANSCRIPTIONAL REPRESSOR OF EMRAB OPERON"/>
    <property type="match status" value="1"/>
</dbReference>
<dbReference type="GO" id="GO:0003677">
    <property type="term" value="F:DNA binding"/>
    <property type="evidence" value="ECO:0007669"/>
    <property type="project" value="UniProtKB-KW"/>
</dbReference>
<dbReference type="EMBL" id="RKLV01000001">
    <property type="protein sequence ID" value="MCX2818044.1"/>
    <property type="molecule type" value="Genomic_DNA"/>
</dbReference>
<evidence type="ECO:0000256" key="3">
    <source>
        <dbReference type="ARBA" id="ARBA00023163"/>
    </source>
</evidence>
<accession>A0A9Q4GFD5</accession>
<dbReference type="InterPro" id="IPR000835">
    <property type="entry name" value="HTH_MarR-typ"/>
</dbReference>
<comment type="caution">
    <text evidence="5">The sequence shown here is derived from an EMBL/GenBank/DDBJ whole genome shotgun (WGS) entry which is preliminary data.</text>
</comment>
<feature type="domain" description="HTH marR-type" evidence="4">
    <location>
        <begin position="6"/>
        <end position="59"/>
    </location>
</feature>
<dbReference type="Proteomes" id="UP001149411">
    <property type="component" value="Unassembled WGS sequence"/>
</dbReference>
<evidence type="ECO:0000256" key="2">
    <source>
        <dbReference type="ARBA" id="ARBA00023125"/>
    </source>
</evidence>
<dbReference type="Gene3D" id="1.10.10.10">
    <property type="entry name" value="Winged helix-like DNA-binding domain superfamily/Winged helix DNA-binding domain"/>
    <property type="match status" value="2"/>
</dbReference>
<dbReference type="GO" id="GO:0003700">
    <property type="term" value="F:DNA-binding transcription factor activity"/>
    <property type="evidence" value="ECO:0007669"/>
    <property type="project" value="InterPro"/>
</dbReference>
<gene>
    <name evidence="5" type="ORF">EGH25_01575</name>
</gene>
<dbReference type="InterPro" id="IPR036388">
    <property type="entry name" value="WH-like_DNA-bd_sf"/>
</dbReference>
<organism evidence="5 6">
    <name type="scientific">Halorutilus salinus</name>
    <dbReference type="NCBI Taxonomy" id="2487751"/>
    <lineage>
        <taxon>Archaea</taxon>
        <taxon>Methanobacteriati</taxon>
        <taxon>Methanobacteriota</taxon>
        <taxon>Stenosarchaea group</taxon>
        <taxon>Halobacteria</taxon>
        <taxon>Halorutilales</taxon>
        <taxon>Halorutilaceae</taxon>
        <taxon>Halorutilus</taxon>
    </lineage>
</organism>
<evidence type="ECO:0000313" key="5">
    <source>
        <dbReference type="EMBL" id="MCX2818044.1"/>
    </source>
</evidence>
<dbReference type="Pfam" id="PF01047">
    <property type="entry name" value="MarR"/>
    <property type="match status" value="2"/>
</dbReference>
<evidence type="ECO:0000259" key="4">
    <source>
        <dbReference type="Pfam" id="PF01047"/>
    </source>
</evidence>